<sequence length="316" mass="35915">MDVIIVAHTEFGFVHSRKVIPSKSAVDGVKKGVSNLTKIADKYNAKVTFAVMPEVAKYFPKDTSHEIGLHIHSGWGEFNDGDFKFQVGDAYLREHSMQSLTSTVLRDFSYEEQLDMIKTGKDYLIDIFGIEPETFVAGKWSLNNDTVKALIKTRLTRDCSATDHQNPSVYDWSKIPRICMPYHPSPSDYQKKGDLPLLIIPVSQMIYGGNVNPEVIPIYGFAWLKACFLEYYMQNMPVFHICLHSPCMTDQYFVSEMDNFLKFISKHKNINFKFASEIEESEGVSPKTNIQPYISGLNWKIAKVGIKAIQSRGICK</sequence>
<dbReference type="HOGENOM" id="CLU_887419_0_0_2"/>
<accession>A0A0E3S6K8</accession>
<dbReference type="AlphaFoldDB" id="A0A0E3S6K8"/>
<proteinExistence type="predicted"/>
<dbReference type="SUPFAM" id="SSF88713">
    <property type="entry name" value="Glycoside hydrolase/deacetylase"/>
    <property type="match status" value="1"/>
</dbReference>
<dbReference type="GeneID" id="24807754"/>
<evidence type="ECO:0000313" key="1">
    <source>
        <dbReference type="EMBL" id="AKB76146.1"/>
    </source>
</evidence>
<evidence type="ECO:0000313" key="2">
    <source>
        <dbReference type="Proteomes" id="UP000033072"/>
    </source>
</evidence>
<reference evidence="1 2" key="1">
    <citation type="submission" date="2014-07" db="EMBL/GenBank/DDBJ databases">
        <title>Methanogenic archaea and the global carbon cycle.</title>
        <authorList>
            <person name="Henriksen J.R."/>
            <person name="Luke J."/>
            <person name="Reinhart S."/>
            <person name="Benedict M.N."/>
            <person name="Youngblut N.D."/>
            <person name="Metcalf M.E."/>
            <person name="Whitaker R.J."/>
            <person name="Metcalf W.W."/>
        </authorList>
    </citation>
    <scope>NUCLEOTIDE SEQUENCE [LARGE SCALE GENOMIC DNA]</scope>
    <source>
        <strain evidence="1 2">Z-7289</strain>
    </source>
</reference>
<dbReference type="EMBL" id="CP009515">
    <property type="protein sequence ID" value="AKB76146.1"/>
    <property type="molecule type" value="Genomic_DNA"/>
</dbReference>
<name>A0A0E3S6K8_9EURY</name>
<dbReference type="KEGG" id="mls:MSLAZ_2885"/>
<gene>
    <name evidence="1" type="ORF">MSLAZ_2885</name>
</gene>
<dbReference type="InterPro" id="IPR011330">
    <property type="entry name" value="Glyco_hydro/deAcase_b/a-brl"/>
</dbReference>
<dbReference type="GO" id="GO:0005975">
    <property type="term" value="P:carbohydrate metabolic process"/>
    <property type="evidence" value="ECO:0007669"/>
    <property type="project" value="InterPro"/>
</dbReference>
<dbReference type="OrthoDB" id="146748at2157"/>
<dbReference type="RefSeq" id="WP_048128207.1">
    <property type="nucleotide sequence ID" value="NZ_CP009515.1"/>
</dbReference>
<dbReference type="Proteomes" id="UP000033072">
    <property type="component" value="Chromosome"/>
</dbReference>
<evidence type="ECO:0008006" key="3">
    <source>
        <dbReference type="Google" id="ProtNLM"/>
    </source>
</evidence>
<dbReference type="STRING" id="1434111.MSLAZ_2885"/>
<organism evidence="1 2">
    <name type="scientific">Methanosarcina lacustris Z-7289</name>
    <dbReference type="NCBI Taxonomy" id="1434111"/>
    <lineage>
        <taxon>Archaea</taxon>
        <taxon>Methanobacteriati</taxon>
        <taxon>Methanobacteriota</taxon>
        <taxon>Stenosarchaea group</taxon>
        <taxon>Methanomicrobia</taxon>
        <taxon>Methanosarcinales</taxon>
        <taxon>Methanosarcinaceae</taxon>
        <taxon>Methanosarcina</taxon>
    </lineage>
</organism>
<protein>
    <recommendedName>
        <fullName evidence="3">Polysaccharide deacetylase</fullName>
    </recommendedName>
</protein>
<dbReference type="PATRIC" id="fig|1434111.4.peg.3816"/>
<dbReference type="Gene3D" id="3.20.20.370">
    <property type="entry name" value="Glycoside hydrolase/deacetylase"/>
    <property type="match status" value="1"/>
</dbReference>
<keyword evidence="2" id="KW-1185">Reference proteome</keyword>